<organism evidence="1 2">
    <name type="scientific">Methanolapillus ohkumae</name>
    <dbReference type="NCBI Taxonomy" id="3028298"/>
    <lineage>
        <taxon>Archaea</taxon>
        <taxon>Methanobacteriati</taxon>
        <taxon>Methanobacteriota</taxon>
        <taxon>Stenosarchaea group</taxon>
        <taxon>Methanomicrobia</taxon>
        <taxon>Methanosarcinales</taxon>
        <taxon>Methanosarcinaceae</taxon>
        <taxon>Methanolapillus</taxon>
    </lineage>
</organism>
<reference evidence="1 2" key="1">
    <citation type="submission" date="2023-07" db="EMBL/GenBank/DDBJ databases">
        <title>Closed genome sequence of Methanosarcinaceae archaeon Am2.</title>
        <authorList>
            <person name="Poehlein A."/>
            <person name="Protasov E."/>
            <person name="Platt K."/>
            <person name="Reeh H."/>
            <person name="Daniel R."/>
            <person name="Brune A."/>
        </authorList>
    </citation>
    <scope>NUCLEOTIDE SEQUENCE [LARGE SCALE GENOMIC DNA]</scope>
    <source>
        <strain evidence="1 2">Am2</strain>
    </source>
</reference>
<dbReference type="EMBL" id="CP131061">
    <property type="protein sequence ID" value="WNY27803.1"/>
    <property type="molecule type" value="Genomic_DNA"/>
</dbReference>
<gene>
    <name evidence="1" type="ORF">MsAm2_16170</name>
</gene>
<dbReference type="RefSeq" id="WP_338097761.1">
    <property type="nucleotide sequence ID" value="NZ_CP131061.1"/>
</dbReference>
<accession>A0AA97A703</accession>
<protein>
    <recommendedName>
        <fullName evidence="3">DUF4325 domain-containing protein</fullName>
    </recommendedName>
</protein>
<dbReference type="Proteomes" id="UP001304970">
    <property type="component" value="Chromosome"/>
</dbReference>
<evidence type="ECO:0000313" key="2">
    <source>
        <dbReference type="Proteomes" id="UP001304970"/>
    </source>
</evidence>
<dbReference type="AlphaFoldDB" id="A0AA97A703"/>
<sequence>MSSIEKINLANEISPVLFIRESAMELFEKIELNSAKEIVVDFQEINFMSRAFAHEYVVQRRKCSKKISEIHLSKDMEKMIEIVSK</sequence>
<name>A0AA97A703_9EURY</name>
<proteinExistence type="predicted"/>
<dbReference type="GeneID" id="89229042"/>
<evidence type="ECO:0000313" key="1">
    <source>
        <dbReference type="EMBL" id="WNY27803.1"/>
    </source>
</evidence>
<evidence type="ECO:0008006" key="3">
    <source>
        <dbReference type="Google" id="ProtNLM"/>
    </source>
</evidence>
<keyword evidence="2" id="KW-1185">Reference proteome</keyword>